<dbReference type="InterPro" id="IPR029044">
    <property type="entry name" value="Nucleotide-diphossugar_trans"/>
</dbReference>
<keyword evidence="4" id="KW-0812">Transmembrane</keyword>
<evidence type="ECO:0000256" key="2">
    <source>
        <dbReference type="ARBA" id="ARBA00022676"/>
    </source>
</evidence>
<keyword evidence="2" id="KW-0328">Glycosyltransferase</keyword>
<sequence>MAFYVHQFFYHLGFWFSWLLIPIVVEIIPAIHGVWVIRRSEKKRVAMTKPIRKWPMLSVVLPVHNSGNTLYQCIDSINASNYPKHLIQIINVNNKSTDNSFDVYKQAKLDFPDLRMQWMNTDQGKARALNAAIFNCTGQYVINLDTDGFLEPEALRNLVLYFENNPDIDAATGTVLTQKQVVANTKNKWLKLLRHNEYFEYAQAFLVGRSIENHWNQLFTLSGAFSAFRRNALTQTFMYNVETVSEDTEMTFQLRFRFGKRIGFAVNSIFYVDPISGCDELYLQRQRWQRGELEVIQKFMQDRLNLRQFFSNFIISRLMIDHTFIFPRLAWIVGLLVLLYFGYSPLVILMSILTLYVLYVVYGLINYASAIRLLQDFPEERHYLRRKWWVAFTMPYYNALNTLIRFIDILNTVSKQASWQTDHFKDELAEIKKIFYSDLKINKRKGKVD</sequence>
<evidence type="ECO:0000259" key="5">
    <source>
        <dbReference type="Pfam" id="PF00535"/>
    </source>
</evidence>
<organism evidence="6 7">
    <name type="scientific">Leuconostoc garlicum</name>
    <dbReference type="NCBI Taxonomy" id="255248"/>
    <lineage>
        <taxon>Bacteria</taxon>
        <taxon>Bacillati</taxon>
        <taxon>Bacillota</taxon>
        <taxon>Bacilli</taxon>
        <taxon>Lactobacillales</taxon>
        <taxon>Lactobacillaceae</taxon>
        <taxon>Leuconostoc</taxon>
    </lineage>
</organism>
<keyword evidence="4" id="KW-1133">Transmembrane helix</keyword>
<evidence type="ECO:0000256" key="4">
    <source>
        <dbReference type="SAM" id="Phobius"/>
    </source>
</evidence>
<name>A0ABN4WNV3_9LACO</name>
<dbReference type="SUPFAM" id="SSF53448">
    <property type="entry name" value="Nucleotide-diphospho-sugar transferases"/>
    <property type="match status" value="1"/>
</dbReference>
<dbReference type="PANTHER" id="PTHR43630">
    <property type="entry name" value="POLY-BETA-1,6-N-ACETYL-D-GLUCOSAMINE SYNTHASE"/>
    <property type="match status" value="1"/>
</dbReference>
<dbReference type="NCBIfam" id="TIGR03111">
    <property type="entry name" value="glyc2_xrt_Gpos1"/>
    <property type="match status" value="1"/>
</dbReference>
<proteinExistence type="inferred from homology"/>
<dbReference type="CDD" id="cd06423">
    <property type="entry name" value="CESA_like"/>
    <property type="match status" value="1"/>
</dbReference>
<evidence type="ECO:0000256" key="1">
    <source>
        <dbReference type="ARBA" id="ARBA00006739"/>
    </source>
</evidence>
<dbReference type="Pfam" id="PF00535">
    <property type="entry name" value="Glycos_transf_2"/>
    <property type="match status" value="1"/>
</dbReference>
<dbReference type="InterPro" id="IPR017542">
    <property type="entry name" value="XrtG-assoc_glycosyltfrase"/>
</dbReference>
<evidence type="ECO:0000256" key="3">
    <source>
        <dbReference type="ARBA" id="ARBA00022679"/>
    </source>
</evidence>
<dbReference type="RefSeq" id="WP_077281827.1">
    <property type="nucleotide sequence ID" value="NZ_CP016329.1"/>
</dbReference>
<gene>
    <name evidence="6" type="ORF">A9176_00315</name>
</gene>
<feature type="transmembrane region" description="Helical" evidence="4">
    <location>
        <begin position="388"/>
        <end position="407"/>
    </location>
</feature>
<keyword evidence="3" id="KW-0808">Transferase</keyword>
<comment type="similarity">
    <text evidence="1">Belongs to the glycosyltransferase 2 family.</text>
</comment>
<feature type="transmembrane region" description="Helical" evidence="4">
    <location>
        <begin position="347"/>
        <end position="367"/>
    </location>
</feature>
<keyword evidence="7" id="KW-1185">Reference proteome</keyword>
<feature type="domain" description="Glycosyltransferase 2-like" evidence="5">
    <location>
        <begin position="58"/>
        <end position="233"/>
    </location>
</feature>
<accession>A0ABN4WNV3</accession>
<protein>
    <submittedName>
        <fullName evidence="6">Glycosyltransferase, exosortase G system-associated</fullName>
    </submittedName>
</protein>
<dbReference type="PANTHER" id="PTHR43630:SF1">
    <property type="entry name" value="POLY-BETA-1,6-N-ACETYL-D-GLUCOSAMINE SYNTHASE"/>
    <property type="match status" value="1"/>
</dbReference>
<dbReference type="EMBL" id="CP016329">
    <property type="protein sequence ID" value="AQN78935.1"/>
    <property type="molecule type" value="Genomic_DNA"/>
</dbReference>
<feature type="transmembrane region" description="Helical" evidence="4">
    <location>
        <begin position="324"/>
        <end position="341"/>
    </location>
</feature>
<dbReference type="Gene3D" id="3.90.550.10">
    <property type="entry name" value="Spore Coat Polysaccharide Biosynthesis Protein SpsA, Chain A"/>
    <property type="match status" value="1"/>
</dbReference>
<evidence type="ECO:0000313" key="6">
    <source>
        <dbReference type="EMBL" id="AQN78935.1"/>
    </source>
</evidence>
<keyword evidence="4" id="KW-0472">Membrane</keyword>
<dbReference type="Proteomes" id="UP000188147">
    <property type="component" value="Chromosome"/>
</dbReference>
<evidence type="ECO:0000313" key="7">
    <source>
        <dbReference type="Proteomes" id="UP000188147"/>
    </source>
</evidence>
<feature type="transmembrane region" description="Helical" evidence="4">
    <location>
        <begin position="12"/>
        <end position="37"/>
    </location>
</feature>
<dbReference type="InterPro" id="IPR001173">
    <property type="entry name" value="Glyco_trans_2-like"/>
</dbReference>
<reference evidence="6 7" key="1">
    <citation type="submission" date="2016-06" db="EMBL/GenBank/DDBJ databases">
        <authorList>
            <person name="Kim H.J."/>
        </authorList>
    </citation>
    <scope>NUCLEOTIDE SEQUENCE [LARGE SCALE GENOMIC DNA]</scope>
    <source>
        <strain evidence="6 7">KFRI01</strain>
    </source>
</reference>